<evidence type="ECO:0000313" key="3">
    <source>
        <dbReference type="EMBL" id="QUJ73824.1"/>
    </source>
</evidence>
<geneLocation type="plasmid" evidence="3 5">
    <name>pHsi117</name>
</geneLocation>
<dbReference type="Proteomes" id="UP000682967">
    <property type="component" value="Plasmid pHsi117"/>
</dbReference>
<sequence length="555" mass="60311">MEEIYDRQPFADGVSVEDIDTRNELAQSEYDHDFRNLSDSTKEEIEGEYDAQFADSDRTKNVTRDEIAQEKYGENFADLSNETTREVEEIWDRQPFVSFSGEQDPAKIHTRDEIAQSKYGYDFENLSILTQLEVEDLYDQQFPISRVKQPDDGEGPDDGVEEPEVANFQITGLNAPDVEQGDTANVTASIENTGDAAGTQTISLMVEDESVMMSSEEALDAGESKDVMFNVGTSNLSPGTYNVTTTTANDTATTTLTVTEDDGNDTGNATFEVTSVNAPDTEQGNTANVTATIENAGNAPGTQNVSLVVEGENISTGTGAVDIVFVVDESGSMEDDIDTVRNQLQMFSQNLESENVNAQYAVVTLADQVVVQQNFTSNVSATNQTLDELEIGGATEYNYDAIQTANDLDGRESAKRVLIDLTDEDSDTQSGTPSQQALSNQLNATNTTYIAVTPNATELGPLSQPELQKRPLANMTASGQWYDLLQDDFGERFRTDIAQTVIDVTKENAKTVSLDAGDSTQVTFQTNTSDLPPSTYNVTVSTEDDSGSTTLTVTS</sequence>
<dbReference type="Pfam" id="PF07705">
    <property type="entry name" value="CARDB"/>
    <property type="match status" value="1"/>
</dbReference>
<dbReference type="RefSeq" id="WP_004965201.1">
    <property type="nucleotide sequence ID" value="NZ_AOLR01000028.1"/>
</dbReference>
<dbReference type="EMBL" id="CP073367">
    <property type="protein sequence ID" value="QUJ73824.1"/>
    <property type="molecule type" value="Genomic_DNA"/>
</dbReference>
<reference evidence="3" key="2">
    <citation type="submission" date="2021-04" db="EMBL/GenBank/DDBJ databases">
        <title>Complete Genome sequence and Methylome Analysis of the Haloarchaeon Haloarcula sinaiiensis.</title>
        <authorList>
            <person name="Fomenkov A."/>
            <person name="DasSarma P."/>
            <person name="DasSarma S."/>
            <person name="Roberts R.J."/>
        </authorList>
    </citation>
    <scope>NUCLEOTIDE SEQUENCE</scope>
    <source>
        <strain evidence="3">ATCC 33800</strain>
        <plasmid evidence="3">pHsi117</plasmid>
    </source>
</reference>
<dbReference type="Pfam" id="PF00092">
    <property type="entry name" value="VWA"/>
    <property type="match status" value="1"/>
</dbReference>
<dbReference type="Gene3D" id="2.60.40.10">
    <property type="entry name" value="Immunoglobulins"/>
    <property type="match status" value="1"/>
</dbReference>
<dbReference type="SMART" id="SM00327">
    <property type="entry name" value="VWA"/>
    <property type="match status" value="1"/>
</dbReference>
<evidence type="ECO:0000259" key="1">
    <source>
        <dbReference type="PROSITE" id="PS50234"/>
    </source>
</evidence>
<dbReference type="EMBL" id="AOLR01000028">
    <property type="protein sequence ID" value="EMA11266.1"/>
    <property type="molecule type" value="Genomic_DNA"/>
</dbReference>
<dbReference type="Gene3D" id="3.40.50.410">
    <property type="entry name" value="von Willebrand factor, type A domain"/>
    <property type="match status" value="1"/>
</dbReference>
<dbReference type="SUPFAM" id="SSF53300">
    <property type="entry name" value="vWA-like"/>
    <property type="match status" value="1"/>
</dbReference>
<dbReference type="KEGG" id="hsin:KDQ40_16525"/>
<accession>M0JQJ5</accession>
<reference evidence="2 4" key="1">
    <citation type="journal article" date="2014" name="PLoS Genet.">
        <title>Phylogenetically driven sequencing of extremely halophilic archaea reveals strategies for static and dynamic osmo-response.</title>
        <authorList>
            <person name="Becker E.A."/>
            <person name="Seitzer P.M."/>
            <person name="Tritt A."/>
            <person name="Larsen D."/>
            <person name="Krusor M."/>
            <person name="Yao A.I."/>
            <person name="Wu D."/>
            <person name="Madern D."/>
            <person name="Eisen J.A."/>
            <person name="Darling A.E."/>
            <person name="Facciotti M.T."/>
        </authorList>
    </citation>
    <scope>NUCLEOTIDE SEQUENCE [LARGE SCALE GENOMIC DNA]</scope>
    <source>
        <strain evidence="2 4">ATCC 33800</strain>
    </source>
</reference>
<proteinExistence type="predicted"/>
<dbReference type="PROSITE" id="PS50234">
    <property type="entry name" value="VWFA"/>
    <property type="match status" value="1"/>
</dbReference>
<dbReference type="OrthoDB" id="343265at2157"/>
<dbReference type="AlphaFoldDB" id="M0JQJ5"/>
<dbReference type="InterPro" id="IPR036465">
    <property type="entry name" value="vWFA_dom_sf"/>
</dbReference>
<protein>
    <submittedName>
        <fullName evidence="3">VWA domain-containing protein</fullName>
    </submittedName>
</protein>
<dbReference type="PATRIC" id="fig|662476.7.peg.3198"/>
<keyword evidence="3" id="KW-0614">Plasmid</keyword>
<evidence type="ECO:0000313" key="2">
    <source>
        <dbReference type="EMBL" id="EMA11266.1"/>
    </source>
</evidence>
<dbReference type="InterPro" id="IPR002035">
    <property type="entry name" value="VWF_A"/>
</dbReference>
<keyword evidence="4" id="KW-1185">Reference proteome</keyword>
<evidence type="ECO:0000313" key="4">
    <source>
        <dbReference type="Proteomes" id="UP000011659"/>
    </source>
</evidence>
<dbReference type="InterPro" id="IPR013783">
    <property type="entry name" value="Ig-like_fold"/>
</dbReference>
<organism evidence="2 4">
    <name type="scientific">Haloarcula marismortui ATCC 33800</name>
    <dbReference type="NCBI Taxonomy" id="662476"/>
    <lineage>
        <taxon>Archaea</taxon>
        <taxon>Methanobacteriati</taxon>
        <taxon>Methanobacteriota</taxon>
        <taxon>Stenosarchaea group</taxon>
        <taxon>Halobacteria</taxon>
        <taxon>Halobacteriales</taxon>
        <taxon>Haloarculaceae</taxon>
        <taxon>Haloarcula</taxon>
    </lineage>
</organism>
<name>M0JQJ5_9EURY</name>
<dbReference type="Proteomes" id="UP000011659">
    <property type="component" value="Unassembled WGS sequence"/>
</dbReference>
<dbReference type="InterPro" id="IPR011635">
    <property type="entry name" value="CARDB"/>
</dbReference>
<dbReference type="CDD" id="cd00198">
    <property type="entry name" value="vWFA"/>
    <property type="match status" value="1"/>
</dbReference>
<feature type="domain" description="VWFA" evidence="1">
    <location>
        <begin position="322"/>
        <end position="501"/>
    </location>
</feature>
<evidence type="ECO:0000313" key="5">
    <source>
        <dbReference type="Proteomes" id="UP000682967"/>
    </source>
</evidence>
<gene>
    <name evidence="2" type="ORF">C436_15980</name>
    <name evidence="3" type="ORF">KDQ40_16525</name>
</gene>
<dbReference type="GeneID" id="64824595"/>